<dbReference type="InterPro" id="IPR053863">
    <property type="entry name" value="Glyoxy/Ble-like_N"/>
</dbReference>
<feature type="domain" description="Glyoxalase/Bleomycin resistance-like N-terminal" evidence="1">
    <location>
        <begin position="16"/>
        <end position="42"/>
    </location>
</feature>
<reference evidence="2 3" key="1">
    <citation type="journal article" date="2019" name="G3 (Bethesda)">
        <title>Sequencing of a Wild Apple (Malus baccata) Genome Unravels the Differences Between Cultivated and Wild Apple Species Regarding Disease Resistance and Cold Tolerance.</title>
        <authorList>
            <person name="Chen X."/>
        </authorList>
    </citation>
    <scope>NUCLEOTIDE SEQUENCE [LARGE SCALE GENOMIC DNA]</scope>
    <source>
        <strain evidence="3">cv. Shandingzi</strain>
        <tissue evidence="2">Leaves</tissue>
    </source>
</reference>
<dbReference type="EMBL" id="VIEB01000139">
    <property type="protein sequence ID" value="TQE04478.1"/>
    <property type="molecule type" value="Genomic_DNA"/>
</dbReference>
<dbReference type="Pfam" id="PF22677">
    <property type="entry name" value="Ble-like_N"/>
    <property type="match status" value="1"/>
</dbReference>
<sequence length="51" mass="5707">MAMASKTNIVFAYTLVYVKDVAKSTSFYSKAFGYNIRRLDDSNSDGDDINC</sequence>
<organism evidence="2 3">
    <name type="scientific">Malus baccata</name>
    <name type="common">Siberian crab apple</name>
    <name type="synonym">Pyrus baccata</name>
    <dbReference type="NCBI Taxonomy" id="106549"/>
    <lineage>
        <taxon>Eukaryota</taxon>
        <taxon>Viridiplantae</taxon>
        <taxon>Streptophyta</taxon>
        <taxon>Embryophyta</taxon>
        <taxon>Tracheophyta</taxon>
        <taxon>Spermatophyta</taxon>
        <taxon>Magnoliopsida</taxon>
        <taxon>eudicotyledons</taxon>
        <taxon>Gunneridae</taxon>
        <taxon>Pentapetalae</taxon>
        <taxon>rosids</taxon>
        <taxon>fabids</taxon>
        <taxon>Rosales</taxon>
        <taxon>Rosaceae</taxon>
        <taxon>Amygdaloideae</taxon>
        <taxon>Maleae</taxon>
        <taxon>Malus</taxon>
    </lineage>
</organism>
<dbReference type="SUPFAM" id="SSF54593">
    <property type="entry name" value="Glyoxalase/Bleomycin resistance protein/Dihydroxybiphenyl dioxygenase"/>
    <property type="match status" value="1"/>
</dbReference>
<name>A0A540N093_MALBA</name>
<dbReference type="InterPro" id="IPR029068">
    <property type="entry name" value="Glyas_Bleomycin-R_OHBP_Dase"/>
</dbReference>
<accession>A0A540N093</accession>
<proteinExistence type="predicted"/>
<evidence type="ECO:0000259" key="1">
    <source>
        <dbReference type="Pfam" id="PF22677"/>
    </source>
</evidence>
<keyword evidence="3" id="KW-1185">Reference proteome</keyword>
<dbReference type="Proteomes" id="UP000315295">
    <property type="component" value="Unassembled WGS sequence"/>
</dbReference>
<evidence type="ECO:0000313" key="3">
    <source>
        <dbReference type="Proteomes" id="UP000315295"/>
    </source>
</evidence>
<protein>
    <recommendedName>
        <fullName evidence="1">Glyoxalase/Bleomycin resistance-like N-terminal domain-containing protein</fullName>
    </recommendedName>
</protein>
<comment type="caution">
    <text evidence="2">The sequence shown here is derived from an EMBL/GenBank/DDBJ whole genome shotgun (WGS) entry which is preliminary data.</text>
</comment>
<gene>
    <name evidence="2" type="ORF">C1H46_009894</name>
</gene>
<dbReference type="AlphaFoldDB" id="A0A540N093"/>
<evidence type="ECO:0000313" key="2">
    <source>
        <dbReference type="EMBL" id="TQE04478.1"/>
    </source>
</evidence>
<dbReference type="Gene3D" id="3.30.720.120">
    <property type="match status" value="1"/>
</dbReference>